<dbReference type="AlphaFoldDB" id="A0A365P8U2"/>
<dbReference type="InterPro" id="IPR000873">
    <property type="entry name" value="AMP-dep_synth/lig_dom"/>
</dbReference>
<reference evidence="5 6" key="1">
    <citation type="submission" date="2018-06" db="EMBL/GenBank/DDBJ databases">
        <title>Whole genome sequencing of four bacterial strains from South Shetland trench revealing bio-synthetic gene clusters.</title>
        <authorList>
            <person name="Abdel-Mageed W.M."/>
            <person name="Lehri B."/>
            <person name="Jarmusch S.A."/>
            <person name="Miranda K."/>
            <person name="Goodfellow M."/>
            <person name="Jaspars M."/>
            <person name="Karlyshev A.V."/>
        </authorList>
    </citation>
    <scope>NUCLEOTIDE SEQUENCE [LARGE SCALE GENOMIC DNA]</scope>
    <source>
        <strain evidence="5 6">SST1</strain>
    </source>
</reference>
<dbReference type="GO" id="GO:0006631">
    <property type="term" value="P:fatty acid metabolic process"/>
    <property type="evidence" value="ECO:0007669"/>
    <property type="project" value="TreeGrafter"/>
</dbReference>
<evidence type="ECO:0000259" key="4">
    <source>
        <dbReference type="Pfam" id="PF13193"/>
    </source>
</evidence>
<dbReference type="Pfam" id="PF13193">
    <property type="entry name" value="AMP-binding_C"/>
    <property type="match status" value="1"/>
</dbReference>
<dbReference type="Proteomes" id="UP000252187">
    <property type="component" value="Unassembled WGS sequence"/>
</dbReference>
<dbReference type="Gene3D" id="3.40.50.12780">
    <property type="entry name" value="N-terminal domain of ligase-like"/>
    <property type="match status" value="1"/>
</dbReference>
<proteinExistence type="inferred from homology"/>
<dbReference type="SUPFAM" id="SSF56801">
    <property type="entry name" value="Acetyl-CoA synthetase-like"/>
    <property type="match status" value="1"/>
</dbReference>
<comment type="similarity">
    <text evidence="1">Belongs to the ATP-dependent AMP-binding enzyme family.</text>
</comment>
<protein>
    <submittedName>
        <fullName evidence="5">AMP-dependent synthetase</fullName>
    </submittedName>
</protein>
<evidence type="ECO:0000256" key="2">
    <source>
        <dbReference type="ARBA" id="ARBA00022598"/>
    </source>
</evidence>
<dbReference type="PANTHER" id="PTHR43201">
    <property type="entry name" value="ACYL-COA SYNTHETASE"/>
    <property type="match status" value="1"/>
</dbReference>
<evidence type="ECO:0000313" key="6">
    <source>
        <dbReference type="Proteomes" id="UP000252187"/>
    </source>
</evidence>
<evidence type="ECO:0000259" key="3">
    <source>
        <dbReference type="Pfam" id="PF00501"/>
    </source>
</evidence>
<dbReference type="InterPro" id="IPR020845">
    <property type="entry name" value="AMP-binding_CS"/>
</dbReference>
<name>A0A365P8U2_9ACTN</name>
<gene>
    <name evidence="5" type="ORF">DQ226_11545</name>
</gene>
<dbReference type="InterPro" id="IPR042099">
    <property type="entry name" value="ANL_N_sf"/>
</dbReference>
<dbReference type="PROSITE" id="PS00455">
    <property type="entry name" value="AMP_BINDING"/>
    <property type="match status" value="1"/>
</dbReference>
<keyword evidence="2" id="KW-0436">Ligase</keyword>
<dbReference type="FunFam" id="3.30.300.30:FF:000008">
    <property type="entry name" value="2,3-dihydroxybenzoate-AMP ligase"/>
    <property type="match status" value="1"/>
</dbReference>
<feature type="domain" description="AMP-dependent synthetase/ligase" evidence="3">
    <location>
        <begin position="32"/>
        <end position="412"/>
    </location>
</feature>
<dbReference type="PANTHER" id="PTHR43201:SF5">
    <property type="entry name" value="MEDIUM-CHAIN ACYL-COA LIGASE ACSF2, MITOCHONDRIAL"/>
    <property type="match status" value="1"/>
</dbReference>
<sequence length="553" mass="59746">MPINVTDLYNRRETGLWNRVAIGDILERITWRSPDKTAIIGRPGAYASDDFAELTYQQAYQATNRIANGLLSQGLTRGDIVMMLCENSVEGWLIKLGIARAGLVSAPVNTMMAPDVVGQLVDLVEPKAIVVDAASWPGVEAELSKRDLAPLVTIPIGGDVPQGSTTLTEFIADMPTSDPDVEIHGDDIWQILFTSGTTSSPKAVMISHSSSYFAALNFSNIHTRGLKRPSDLVLCAFLPLLYHIGDQPFNTAALLCGGTVVLGRSPRPESIAEAIAENGATSLWSGSPAMLNEISLVLDAREDLDISSLTVAVYGWAALHPQVLAKLKGRAADGFQSVAIFGQTEAIACHTFWPDEWTDLYESTAPAINYVGTPTPLLASTIVSPFGDLITMSEEGPGEAVYRSPTVCSGYYRDEAATEEAFADGWFRSGDSCAIGEFGQRIMVDRYKDIVKSGGENVSTIRVESILQSHPGIERAAVVGLPHERWGEAVTALVLRRPGADITEDDLITFAREKLAGFETPKSIVFVDSLPQTVGGKILKYKLRSQYSGLYTD</sequence>
<evidence type="ECO:0000313" key="5">
    <source>
        <dbReference type="EMBL" id="RBA33786.1"/>
    </source>
</evidence>
<comment type="caution">
    <text evidence="5">The sequence shown here is derived from an EMBL/GenBank/DDBJ whole genome shotgun (WGS) entry which is preliminary data.</text>
</comment>
<dbReference type="InterPro" id="IPR025110">
    <property type="entry name" value="AMP-bd_C"/>
</dbReference>
<feature type="domain" description="AMP-binding enzyme C-terminal" evidence="4">
    <location>
        <begin position="463"/>
        <end position="537"/>
    </location>
</feature>
<evidence type="ECO:0000256" key="1">
    <source>
        <dbReference type="ARBA" id="ARBA00006432"/>
    </source>
</evidence>
<dbReference type="EMBL" id="QNTT01000030">
    <property type="protein sequence ID" value="RBA33786.1"/>
    <property type="molecule type" value="Genomic_DNA"/>
</dbReference>
<accession>A0A365P8U2</accession>
<dbReference type="GO" id="GO:0031956">
    <property type="term" value="F:medium-chain fatty acid-CoA ligase activity"/>
    <property type="evidence" value="ECO:0007669"/>
    <property type="project" value="TreeGrafter"/>
</dbReference>
<dbReference type="Gene3D" id="3.30.300.30">
    <property type="match status" value="1"/>
</dbReference>
<organism evidence="5 6">
    <name type="scientific">Dietzia maris</name>
    <dbReference type="NCBI Taxonomy" id="37915"/>
    <lineage>
        <taxon>Bacteria</taxon>
        <taxon>Bacillati</taxon>
        <taxon>Actinomycetota</taxon>
        <taxon>Actinomycetes</taxon>
        <taxon>Mycobacteriales</taxon>
        <taxon>Dietziaceae</taxon>
        <taxon>Dietzia</taxon>
    </lineage>
</organism>
<dbReference type="InterPro" id="IPR045851">
    <property type="entry name" value="AMP-bd_C_sf"/>
</dbReference>
<dbReference type="Pfam" id="PF00501">
    <property type="entry name" value="AMP-binding"/>
    <property type="match status" value="1"/>
</dbReference>